<dbReference type="GO" id="GO:0016491">
    <property type="term" value="F:oxidoreductase activity"/>
    <property type="evidence" value="ECO:0007669"/>
    <property type="project" value="InterPro"/>
</dbReference>
<feature type="region of interest" description="Disordered" evidence="2">
    <location>
        <begin position="131"/>
        <end position="150"/>
    </location>
</feature>
<dbReference type="STRING" id="105984.A0A427XIM0"/>
<dbReference type="NCBIfam" id="NF041278">
    <property type="entry name" value="CmcJ_NvfI_EfuI"/>
    <property type="match status" value="1"/>
</dbReference>
<dbReference type="EMBL" id="RSCE01000011">
    <property type="protein sequence ID" value="RSH78749.1"/>
    <property type="molecule type" value="Genomic_DNA"/>
</dbReference>
<dbReference type="OrthoDB" id="412788at2759"/>
<comment type="caution">
    <text evidence="3">The sequence shown here is derived from an EMBL/GenBank/DDBJ whole genome shotgun (WGS) entry which is preliminary data.</text>
</comment>
<evidence type="ECO:0000256" key="1">
    <source>
        <dbReference type="ARBA" id="ARBA00023604"/>
    </source>
</evidence>
<dbReference type="Proteomes" id="UP000279236">
    <property type="component" value="Unassembled WGS sequence"/>
</dbReference>
<protein>
    <recommendedName>
        <fullName evidence="5">Methyltransferase</fullName>
    </recommendedName>
</protein>
<feature type="region of interest" description="Disordered" evidence="2">
    <location>
        <begin position="201"/>
        <end position="223"/>
    </location>
</feature>
<reference evidence="3 4" key="1">
    <citation type="submission" date="2018-11" db="EMBL/GenBank/DDBJ databases">
        <title>Genome sequence of Apiotrichum porosum DSM 27194.</title>
        <authorList>
            <person name="Aliyu H."/>
            <person name="Gorte O."/>
            <person name="Ochsenreither K."/>
        </authorList>
    </citation>
    <scope>NUCLEOTIDE SEQUENCE [LARGE SCALE GENOMIC DNA]</scope>
    <source>
        <strain evidence="3 4">DSM 27194</strain>
    </source>
</reference>
<evidence type="ECO:0008006" key="5">
    <source>
        <dbReference type="Google" id="ProtNLM"/>
    </source>
</evidence>
<dbReference type="RefSeq" id="XP_028473896.1">
    <property type="nucleotide sequence ID" value="XM_028617433.1"/>
</dbReference>
<dbReference type="PANTHER" id="PTHR34598">
    <property type="entry name" value="BLL6449 PROTEIN"/>
    <property type="match status" value="1"/>
</dbReference>
<comment type="similarity">
    <text evidence="1">Belongs to the asaB hydroxylase/desaturase family.</text>
</comment>
<dbReference type="PANTHER" id="PTHR34598:SF4">
    <property type="entry name" value="7ALPHA-CEPHEM-METHOXYLASE P8 CHAIN RELATED PROTEIN"/>
    <property type="match status" value="1"/>
</dbReference>
<accession>A0A427XIM0</accession>
<evidence type="ECO:0000313" key="4">
    <source>
        <dbReference type="Proteomes" id="UP000279236"/>
    </source>
</evidence>
<keyword evidence="4" id="KW-1185">Reference proteome</keyword>
<gene>
    <name evidence="3" type="ORF">EHS24_001653</name>
</gene>
<organism evidence="3 4">
    <name type="scientific">Apiotrichum porosum</name>
    <dbReference type="NCBI Taxonomy" id="105984"/>
    <lineage>
        <taxon>Eukaryota</taxon>
        <taxon>Fungi</taxon>
        <taxon>Dikarya</taxon>
        <taxon>Basidiomycota</taxon>
        <taxon>Agaricomycotina</taxon>
        <taxon>Tremellomycetes</taxon>
        <taxon>Trichosporonales</taxon>
        <taxon>Trichosporonaceae</taxon>
        <taxon>Apiotrichum</taxon>
    </lineage>
</organism>
<name>A0A427XIM0_9TREE</name>
<dbReference type="InterPro" id="IPR044053">
    <property type="entry name" value="AsaB-like"/>
</dbReference>
<evidence type="ECO:0000256" key="2">
    <source>
        <dbReference type="SAM" id="MobiDB-lite"/>
    </source>
</evidence>
<dbReference type="GeneID" id="39586196"/>
<proteinExistence type="inferred from homology"/>
<sequence>MTVTAAPTASTHSTFRYLDPKSVQPGKKLWSKVDTGGYAGFGRVILDRPVYNARDNAADFRDVDRTGFAFHEYPSAIPGDRVLADGPEVRGAYYAEVEAALRAKLSTGDKVKRVIIFDHTIRVHDPAAARQPVQSVHVDQTPGAAETRVRRHAGADADELLKGRYQLINVWRPLEHASSDFPLGVIDWRTAKNADLVPTDLMYPVREPGDDGDDRGKERLPDPNTFDSLEGYRIGGETYNVLPNDTHRFYYVKDMQPEEVMFIKCFDSHSEDNGGPEGLAGFTPHTAFIDPKTPADAKPRQSIEVRCLVFYD</sequence>
<dbReference type="AlphaFoldDB" id="A0A427XIM0"/>
<evidence type="ECO:0000313" key="3">
    <source>
        <dbReference type="EMBL" id="RSH78749.1"/>
    </source>
</evidence>